<dbReference type="HAMAP" id="MF_00839">
    <property type="entry name" value="HPF"/>
    <property type="match status" value="1"/>
</dbReference>
<comment type="subunit">
    <text evidence="2">Interacts with 100S ribosomes.</text>
</comment>
<evidence type="ECO:0000256" key="1">
    <source>
        <dbReference type="ARBA" id="ARBA00022845"/>
    </source>
</evidence>
<dbReference type="GO" id="GO:0043024">
    <property type="term" value="F:ribosomal small subunit binding"/>
    <property type="evidence" value="ECO:0007669"/>
    <property type="project" value="TreeGrafter"/>
</dbReference>
<dbReference type="InterPro" id="IPR038416">
    <property type="entry name" value="Ribosom_S30AE_C_sf"/>
</dbReference>
<accession>A0A523RPJ1</accession>
<comment type="similarity">
    <text evidence="2">Belongs to the HPF/YfiA ribosome-associated protein family. Long HPF subfamily.</text>
</comment>
<dbReference type="InterPro" id="IPR036567">
    <property type="entry name" value="RHF-like"/>
</dbReference>
<dbReference type="InterPro" id="IPR050574">
    <property type="entry name" value="HPF/YfiA_ribosome-assoc"/>
</dbReference>
<dbReference type="Pfam" id="PF02482">
    <property type="entry name" value="Ribosomal_S30AE"/>
    <property type="match status" value="1"/>
</dbReference>
<dbReference type="Gene3D" id="3.30.160.100">
    <property type="entry name" value="Ribosome hibernation promotion factor-like"/>
    <property type="match status" value="1"/>
</dbReference>
<dbReference type="PANTHER" id="PTHR33231">
    <property type="entry name" value="30S RIBOSOMAL PROTEIN"/>
    <property type="match status" value="1"/>
</dbReference>
<comment type="subcellular location">
    <subcellularLocation>
        <location evidence="2">Cytoplasm</location>
    </subcellularLocation>
</comment>
<dbReference type="NCBIfam" id="TIGR00741">
    <property type="entry name" value="yfiA"/>
    <property type="match status" value="1"/>
</dbReference>
<dbReference type="InterPro" id="IPR034694">
    <property type="entry name" value="HPF_long/plastid"/>
</dbReference>
<dbReference type="PANTHER" id="PTHR33231:SF1">
    <property type="entry name" value="30S RIBOSOMAL PROTEIN"/>
    <property type="match status" value="1"/>
</dbReference>
<evidence type="ECO:0000313" key="4">
    <source>
        <dbReference type="EMBL" id="TET07675.1"/>
    </source>
</evidence>
<gene>
    <name evidence="4" type="primary">raiA</name>
    <name evidence="2" type="synonym">hpf</name>
    <name evidence="4" type="ORF">E3J84_07145</name>
</gene>
<organism evidence="4 5">
    <name type="scientific">Aerophobetes bacterium</name>
    <dbReference type="NCBI Taxonomy" id="2030807"/>
    <lineage>
        <taxon>Bacteria</taxon>
        <taxon>Candidatus Aerophobota</taxon>
    </lineage>
</organism>
<keyword evidence="2" id="KW-0963">Cytoplasm</keyword>
<reference evidence="4 5" key="1">
    <citation type="submission" date="2019-03" db="EMBL/GenBank/DDBJ databases">
        <title>Metabolic potential of uncultured bacteria and archaea associated with petroleum seepage in deep-sea sediments.</title>
        <authorList>
            <person name="Dong X."/>
            <person name="Hubert C."/>
        </authorList>
    </citation>
    <scope>NUCLEOTIDE SEQUENCE [LARGE SCALE GENOMIC DNA]</scope>
    <source>
        <strain evidence="4">E44_bin7</strain>
    </source>
</reference>
<evidence type="ECO:0000259" key="3">
    <source>
        <dbReference type="Pfam" id="PF16321"/>
    </source>
</evidence>
<dbReference type="GO" id="GO:0045900">
    <property type="term" value="P:negative regulation of translational elongation"/>
    <property type="evidence" value="ECO:0007669"/>
    <property type="project" value="TreeGrafter"/>
</dbReference>
<dbReference type="GO" id="GO:0022627">
    <property type="term" value="C:cytosolic small ribosomal subunit"/>
    <property type="evidence" value="ECO:0007669"/>
    <property type="project" value="TreeGrafter"/>
</dbReference>
<dbReference type="Proteomes" id="UP000316360">
    <property type="component" value="Unassembled WGS sequence"/>
</dbReference>
<dbReference type="CDD" id="cd00552">
    <property type="entry name" value="RaiA"/>
    <property type="match status" value="1"/>
</dbReference>
<sequence>MQVEISGIHIPITEGIDEYIKKKLGKLNKYLHQVSSARIVLKVEKGRYLAEVNVISNGFTIHGNGVASDLYASIDTAIDKVGRQAKRHKEKIQSHRSRDGLKKVVSTSRNLSSDTQPEIVQVIRKIVKPMNADEAAIQLDLEEKIFLVFLNRDTNQVNVIYKRNGGDFGLIEPQL</sequence>
<dbReference type="Pfam" id="PF16321">
    <property type="entry name" value="Ribosom_S30AE_C"/>
    <property type="match status" value="1"/>
</dbReference>
<dbReference type="Gene3D" id="3.30.505.50">
    <property type="entry name" value="Sigma 54 modulation/S30EA ribosomal protein, C-terminal domain"/>
    <property type="match status" value="1"/>
</dbReference>
<comment type="function">
    <text evidence="2">Required for dimerization of active 70S ribosomes into 100S ribosomes in stationary phase; 100S ribosomes are translationally inactive and sometimes present during exponential growth.</text>
</comment>
<dbReference type="InterPro" id="IPR003489">
    <property type="entry name" value="RHF/RaiA"/>
</dbReference>
<keyword evidence="1 2" id="KW-0810">Translation regulation</keyword>
<evidence type="ECO:0000313" key="5">
    <source>
        <dbReference type="Proteomes" id="UP000316360"/>
    </source>
</evidence>
<proteinExistence type="inferred from homology"/>
<comment type="caution">
    <text evidence="4">The sequence shown here is derived from an EMBL/GenBank/DDBJ whole genome shotgun (WGS) entry which is preliminary data.</text>
</comment>
<name>A0A523RPJ1_UNCAE</name>
<evidence type="ECO:0000256" key="2">
    <source>
        <dbReference type="HAMAP-Rule" id="MF_00839"/>
    </source>
</evidence>
<dbReference type="InterPro" id="IPR032528">
    <property type="entry name" value="Ribosom_S30AE_C"/>
</dbReference>
<protein>
    <recommendedName>
        <fullName evidence="2">Ribosome hibernation promoting factor</fullName>
        <shortName evidence="2">HPF</shortName>
    </recommendedName>
</protein>
<dbReference type="SUPFAM" id="SSF69754">
    <property type="entry name" value="Ribosome binding protein Y (YfiA homologue)"/>
    <property type="match status" value="1"/>
</dbReference>
<dbReference type="EMBL" id="SOKJ01000409">
    <property type="protein sequence ID" value="TET07675.1"/>
    <property type="molecule type" value="Genomic_DNA"/>
</dbReference>
<feature type="domain" description="Sigma 54 modulation/S30EA ribosomal protein C-terminal" evidence="3">
    <location>
        <begin position="115"/>
        <end position="170"/>
    </location>
</feature>
<dbReference type="AlphaFoldDB" id="A0A523RPJ1"/>